<dbReference type="OrthoDB" id="9801684at2"/>
<proteinExistence type="predicted"/>
<name>A0A399ELT9_9DEIN</name>
<protein>
    <recommendedName>
        <fullName evidence="5">AAA domain protein</fullName>
    </recommendedName>
</protein>
<comment type="caution">
    <text evidence="3">The sequence shown here is derived from an EMBL/GenBank/DDBJ whole genome shotgun (WGS) entry which is preliminary data.</text>
</comment>
<feature type="domain" description="AAA" evidence="1">
    <location>
        <begin position="17"/>
        <end position="136"/>
    </location>
</feature>
<sequence>MFPRHLTESIRTALAERPVVLLLGARQVGKSTLAQALVSEGLLDRYLTLDDLTPLSAALADPQGFLAGLQGRVVLDEVQRVPDLLLPLKALVDRDRRPGRFLLTGSANLLALPKASEFLVGRVALFTLWPLSQGEIAGRREGFLSTLFAEELPPFQGEGHLPTDLLLRGGYPEAVELSPESRGRWFRDYLATLLAREVRELAQLERLSDLPRLYGLLAGRPMALLNWAELGRSLGLPTTTLKRYFNLLETLFLVRTLPPWEANLGKRLVKSPKVFPTDSGLALHALGLDRARLEADRTLLGGFLEAFVAVELLKQVGYAPIPIRLFHYRSHTGEEVDLLLEGPGGQVVGLEVKARGSVRAEDFRGLKALAEALGPRFHRGVVLYAGRETVPFGQRLHALPLEALWRL</sequence>
<dbReference type="Proteomes" id="UP000265800">
    <property type="component" value="Unassembled WGS sequence"/>
</dbReference>
<reference evidence="3 4" key="1">
    <citation type="submission" date="2018-08" db="EMBL/GenBank/DDBJ databases">
        <title>Meiothermus luteus KCTC 52599 genome sequencing project.</title>
        <authorList>
            <person name="Da Costa M.S."/>
            <person name="Albuquerque L."/>
            <person name="Raposo P."/>
            <person name="Froufe H.J.C."/>
            <person name="Barroso C.S."/>
            <person name="Egas C."/>
        </authorList>
    </citation>
    <scope>NUCLEOTIDE SEQUENCE [LARGE SCALE GENOMIC DNA]</scope>
    <source>
        <strain evidence="3 4">KCTC 52599</strain>
    </source>
</reference>
<dbReference type="InterPro" id="IPR027417">
    <property type="entry name" value="P-loop_NTPase"/>
</dbReference>
<dbReference type="SUPFAM" id="SSF52540">
    <property type="entry name" value="P-loop containing nucleoside triphosphate hydrolases"/>
    <property type="match status" value="1"/>
</dbReference>
<feature type="domain" description="DUF4143" evidence="2">
    <location>
        <begin position="196"/>
        <end position="354"/>
    </location>
</feature>
<dbReference type="PANTHER" id="PTHR43566">
    <property type="entry name" value="CONSERVED PROTEIN"/>
    <property type="match status" value="1"/>
</dbReference>
<accession>A0A399ELT9</accession>
<dbReference type="PANTHER" id="PTHR43566:SF2">
    <property type="entry name" value="DUF4143 DOMAIN-CONTAINING PROTEIN"/>
    <property type="match status" value="1"/>
</dbReference>
<dbReference type="AlphaFoldDB" id="A0A399ELT9"/>
<dbReference type="Pfam" id="PF13173">
    <property type="entry name" value="AAA_14"/>
    <property type="match status" value="1"/>
</dbReference>
<evidence type="ECO:0000259" key="2">
    <source>
        <dbReference type="Pfam" id="PF13635"/>
    </source>
</evidence>
<gene>
    <name evidence="3" type="ORF">Mlute_01913</name>
</gene>
<dbReference type="InterPro" id="IPR025420">
    <property type="entry name" value="DUF4143"/>
</dbReference>
<keyword evidence="4" id="KW-1185">Reference proteome</keyword>
<organism evidence="3 4">
    <name type="scientific">Meiothermus luteus</name>
    <dbReference type="NCBI Taxonomy" id="2026184"/>
    <lineage>
        <taxon>Bacteria</taxon>
        <taxon>Thermotogati</taxon>
        <taxon>Deinococcota</taxon>
        <taxon>Deinococci</taxon>
        <taxon>Thermales</taxon>
        <taxon>Thermaceae</taxon>
        <taxon>Meiothermus</taxon>
    </lineage>
</organism>
<dbReference type="EMBL" id="QWKZ01000062">
    <property type="protein sequence ID" value="RIH84380.1"/>
    <property type="molecule type" value="Genomic_DNA"/>
</dbReference>
<dbReference type="InterPro" id="IPR041682">
    <property type="entry name" value="AAA_14"/>
</dbReference>
<evidence type="ECO:0000313" key="4">
    <source>
        <dbReference type="Proteomes" id="UP000265800"/>
    </source>
</evidence>
<evidence type="ECO:0000259" key="1">
    <source>
        <dbReference type="Pfam" id="PF13173"/>
    </source>
</evidence>
<evidence type="ECO:0000313" key="3">
    <source>
        <dbReference type="EMBL" id="RIH84380.1"/>
    </source>
</evidence>
<dbReference type="Pfam" id="PF13635">
    <property type="entry name" value="DUF4143"/>
    <property type="match status" value="1"/>
</dbReference>
<evidence type="ECO:0008006" key="5">
    <source>
        <dbReference type="Google" id="ProtNLM"/>
    </source>
</evidence>